<dbReference type="RefSeq" id="WP_169404250.1">
    <property type="nucleotide sequence ID" value="NZ_JAADJU010000009.1"/>
</dbReference>
<dbReference type="InterPro" id="IPR001279">
    <property type="entry name" value="Metallo-B-lactamas"/>
</dbReference>
<comment type="caution">
    <text evidence="2">The sequence shown here is derived from an EMBL/GenBank/DDBJ whole genome shotgun (WGS) entry which is preliminary data.</text>
</comment>
<reference evidence="2 3" key="1">
    <citation type="submission" date="2020-01" db="EMBL/GenBank/DDBJ databases">
        <authorList>
            <person name="Lee S.D."/>
        </authorList>
    </citation>
    <scope>NUCLEOTIDE SEQUENCE [LARGE SCALE GENOMIC DNA]</scope>
    <source>
        <strain evidence="2 3">SAP-1</strain>
    </source>
</reference>
<dbReference type="Proteomes" id="UP000585363">
    <property type="component" value="Unassembled WGS sequence"/>
</dbReference>
<feature type="domain" description="Metallo-beta-lactamase" evidence="1">
    <location>
        <begin position="15"/>
        <end position="256"/>
    </location>
</feature>
<keyword evidence="3" id="KW-1185">Reference proteome</keyword>
<keyword evidence="2" id="KW-0378">Hydrolase</keyword>
<dbReference type="GO" id="GO:0016787">
    <property type="term" value="F:hydrolase activity"/>
    <property type="evidence" value="ECO:0007669"/>
    <property type="project" value="UniProtKB-KW"/>
</dbReference>
<name>A0A848MNA7_9GAMM</name>
<dbReference type="PANTHER" id="PTHR30619">
    <property type="entry name" value="DNA INTERNALIZATION/COMPETENCE PROTEIN COMEC/REC2"/>
    <property type="match status" value="1"/>
</dbReference>
<dbReference type="InterPro" id="IPR052159">
    <property type="entry name" value="Competence_DNA_uptake"/>
</dbReference>
<evidence type="ECO:0000313" key="2">
    <source>
        <dbReference type="EMBL" id="NMP28530.1"/>
    </source>
</evidence>
<evidence type="ECO:0000259" key="1">
    <source>
        <dbReference type="Pfam" id="PF00753"/>
    </source>
</evidence>
<proteinExistence type="predicted"/>
<dbReference type="InterPro" id="IPR036866">
    <property type="entry name" value="RibonucZ/Hydroxyglut_hydro"/>
</dbReference>
<organism evidence="2 3">
    <name type="scientific">Rouxiella aceris</name>
    <dbReference type="NCBI Taxonomy" id="2703884"/>
    <lineage>
        <taxon>Bacteria</taxon>
        <taxon>Pseudomonadati</taxon>
        <taxon>Pseudomonadota</taxon>
        <taxon>Gammaproteobacteria</taxon>
        <taxon>Enterobacterales</taxon>
        <taxon>Yersiniaceae</taxon>
        <taxon>Rouxiella</taxon>
    </lineage>
</organism>
<dbReference type="EMBL" id="JAADJU010000009">
    <property type="protein sequence ID" value="NMP28530.1"/>
    <property type="molecule type" value="Genomic_DNA"/>
</dbReference>
<dbReference type="Pfam" id="PF00753">
    <property type="entry name" value="Lactamase_B"/>
    <property type="match status" value="1"/>
</dbReference>
<sequence length="319" mass="35720">MKTYSIEIITLSDSNSDSFLIKLLGDVKNKYILIDGGLRGNGKKSLEIVSDVFNNNEVIDLVILTHVDLDHVNGLLSIFESDIVTSENIGGVLFNVPHSEIEINAVKEKASQCGYKEGNKLLELILKKNINIFKAVSGSSYHIDNDVSIEIIAPTQSALDIDHFNWRNTNIGHDESEDYNKESLLKEKHVEDTKPQNVSSIVCLISFDSKVMLFTGDSVPSQILNAVKEPRAVNFFKIPHHGSKYNITSELLEKFPSPLYLIPGNRASYPNFYTIALLDEKAPCSQVYVPKGSWVHADRYKDRINLSFISYEAGSRILL</sequence>
<dbReference type="PANTHER" id="PTHR30619:SF1">
    <property type="entry name" value="RECOMBINATION PROTEIN 2"/>
    <property type="match status" value="1"/>
</dbReference>
<reference evidence="2 3" key="2">
    <citation type="submission" date="2020-06" db="EMBL/GenBank/DDBJ databases">
        <title>Polyphasic characterization of a Rahnella strain isolated from tree sap.</title>
        <authorList>
            <person name="Kim I.S."/>
        </authorList>
    </citation>
    <scope>NUCLEOTIDE SEQUENCE [LARGE SCALE GENOMIC DNA]</scope>
    <source>
        <strain evidence="2 3">SAP-1</strain>
    </source>
</reference>
<accession>A0A848MNA7</accession>
<protein>
    <submittedName>
        <fullName evidence="2">MBL fold metallo-hydrolase</fullName>
    </submittedName>
</protein>
<evidence type="ECO:0000313" key="3">
    <source>
        <dbReference type="Proteomes" id="UP000585363"/>
    </source>
</evidence>
<dbReference type="SUPFAM" id="SSF56281">
    <property type="entry name" value="Metallo-hydrolase/oxidoreductase"/>
    <property type="match status" value="1"/>
</dbReference>
<dbReference type="Gene3D" id="3.60.15.10">
    <property type="entry name" value="Ribonuclease Z/Hydroxyacylglutathione hydrolase-like"/>
    <property type="match status" value="1"/>
</dbReference>
<dbReference type="AlphaFoldDB" id="A0A848MNA7"/>
<gene>
    <name evidence="2" type="ORF">GW590_16835</name>
</gene>